<protein>
    <submittedName>
        <fullName evidence="1">Heparin lyase I family protein</fullName>
    </submittedName>
</protein>
<organism evidence="1 2">
    <name type="scientific">Streptomyces formicae</name>
    <dbReference type="NCBI Taxonomy" id="1616117"/>
    <lineage>
        <taxon>Bacteria</taxon>
        <taxon>Bacillati</taxon>
        <taxon>Actinomycetota</taxon>
        <taxon>Actinomycetes</taxon>
        <taxon>Kitasatosporales</taxon>
        <taxon>Streptomycetaceae</taxon>
        <taxon>Streptomyces</taxon>
    </lineage>
</organism>
<gene>
    <name evidence="1" type="ORF">J4032_14745</name>
</gene>
<keyword evidence="1" id="KW-0456">Lyase</keyword>
<dbReference type="GO" id="GO:0016829">
    <property type="term" value="F:lyase activity"/>
    <property type="evidence" value="ECO:0007669"/>
    <property type="project" value="UniProtKB-KW"/>
</dbReference>
<dbReference type="RefSeq" id="WP_242331227.1">
    <property type="nucleotide sequence ID" value="NZ_CP071872.1"/>
</dbReference>
<dbReference type="Gene3D" id="2.60.120.200">
    <property type="match status" value="1"/>
</dbReference>
<keyword evidence="2" id="KW-1185">Reference proteome</keyword>
<dbReference type="Proteomes" id="UP000828924">
    <property type="component" value="Chromosome"/>
</dbReference>
<name>A0ABY3WJ65_9ACTN</name>
<dbReference type="EMBL" id="CP071872">
    <property type="protein sequence ID" value="UNM12616.1"/>
    <property type="molecule type" value="Genomic_DNA"/>
</dbReference>
<dbReference type="Pfam" id="PF14099">
    <property type="entry name" value="Polysacc_lyase"/>
    <property type="match status" value="1"/>
</dbReference>
<reference evidence="1 2" key="1">
    <citation type="submission" date="2021-03" db="EMBL/GenBank/DDBJ databases">
        <title>Complete genome of Streptomyces formicae strain 1H-GS9 (DSM 100524).</title>
        <authorList>
            <person name="Atanasov K.E."/>
            <person name="Altabella T."/>
            <person name="Ferrer A."/>
        </authorList>
    </citation>
    <scope>NUCLEOTIDE SEQUENCE [LARGE SCALE GENOMIC DNA]</scope>
    <source>
        <strain evidence="1 2">1H-GS9</strain>
    </source>
</reference>
<evidence type="ECO:0000313" key="1">
    <source>
        <dbReference type="EMBL" id="UNM12616.1"/>
    </source>
</evidence>
<accession>A0ABY3WJ65</accession>
<dbReference type="InterPro" id="IPR025975">
    <property type="entry name" value="Polysacc_lyase"/>
</dbReference>
<evidence type="ECO:0000313" key="2">
    <source>
        <dbReference type="Proteomes" id="UP000828924"/>
    </source>
</evidence>
<sequence length="265" mass="29248">MQRGTVRTAVRTLRPTEHTPQATCPRRRRPRARLLALSAATAALALINATPANAAVIWDGDASHGSGVFGTFLCDEGNHVYTPDWNDGRGLIWGFVNKAGNARCEAHTVNTDGSEYQFTGTQSHPYWFGWEIMTTQAPSIVFQWKSNGNDDQHNQNYPLLLQVNAGYLHVWYIAPGEVWNKIGQAPLAAGTWHRLQLGILARPDTTGSIQVHLDGTQVANAPNARTWDVLGNKPRWGVYDSKLATTEQIHWANDLKLGTTRADAD</sequence>
<proteinExistence type="predicted"/>